<dbReference type="AlphaFoldDB" id="A0A9Q4HBB2"/>
<name>A0A9Q4HBB2_ACTPL</name>
<feature type="non-terminal residue" evidence="2">
    <location>
        <position position="104"/>
    </location>
</feature>
<proteinExistence type="predicted"/>
<accession>A0A9Q4HBB2</accession>
<protein>
    <submittedName>
        <fullName evidence="2">Uncharacterized protein</fullName>
    </submittedName>
</protein>
<reference evidence="2" key="2">
    <citation type="submission" date="2022-12" db="EMBL/GenBank/DDBJ databases">
        <authorList>
            <person name="Kardos G."/>
            <person name="Sarkozi R."/>
            <person name="Laczko L."/>
            <person name="Marton S."/>
            <person name="Makrai L."/>
            <person name="Banyai K."/>
            <person name="Fodor L."/>
        </authorList>
    </citation>
    <scope>NUCLEOTIDE SEQUENCE</scope>
    <source>
        <strain evidence="2">84/14</strain>
    </source>
</reference>
<feature type="region of interest" description="Disordered" evidence="1">
    <location>
        <begin position="1"/>
        <end position="45"/>
    </location>
</feature>
<reference evidence="2" key="1">
    <citation type="journal article" date="2021" name="Vet Sci">
        <title>O-Serogroups and Pathovirotypes of Escherichia coli Isolated from Post-Weaning Piglets Showing Diarrhoea and/or Oedema in South Korea.</title>
        <authorList>
            <person name="Byun J.W."/>
            <person name="Moon B.Y."/>
            <person name="Do K.H."/>
            <person name="Lee K."/>
            <person name="Lee H.Y."/>
            <person name="Kim W.I."/>
            <person name="So B."/>
            <person name="Lee W.K."/>
        </authorList>
    </citation>
    <scope>NUCLEOTIDE SEQUENCE</scope>
    <source>
        <strain evidence="2">84/14</strain>
    </source>
</reference>
<dbReference type="EMBL" id="JAPQFC010001113">
    <property type="protein sequence ID" value="MCY6525016.1"/>
    <property type="molecule type" value="Genomic_DNA"/>
</dbReference>
<feature type="compositionally biased region" description="Gly residues" evidence="1">
    <location>
        <begin position="13"/>
        <end position="34"/>
    </location>
</feature>
<organism evidence="2 3">
    <name type="scientific">Actinobacillus pleuropneumoniae</name>
    <name type="common">Haemophilus pleuropneumoniae</name>
    <dbReference type="NCBI Taxonomy" id="715"/>
    <lineage>
        <taxon>Bacteria</taxon>
        <taxon>Pseudomonadati</taxon>
        <taxon>Pseudomonadota</taxon>
        <taxon>Gammaproteobacteria</taxon>
        <taxon>Pasteurellales</taxon>
        <taxon>Pasteurellaceae</taxon>
        <taxon>Actinobacillus</taxon>
    </lineage>
</organism>
<dbReference type="Proteomes" id="UP001077788">
    <property type="component" value="Unassembled WGS sequence"/>
</dbReference>
<evidence type="ECO:0000256" key="1">
    <source>
        <dbReference type="SAM" id="MobiDB-lite"/>
    </source>
</evidence>
<evidence type="ECO:0000313" key="3">
    <source>
        <dbReference type="Proteomes" id="UP001077788"/>
    </source>
</evidence>
<evidence type="ECO:0000313" key="2">
    <source>
        <dbReference type="EMBL" id="MCY6525016.1"/>
    </source>
</evidence>
<comment type="caution">
    <text evidence="2">The sequence shown here is derived from an EMBL/GenBank/DDBJ whole genome shotgun (WGS) entry which is preliminary data.</text>
</comment>
<sequence length="104" mass="11339">MAEEEGGGRGRGRVGGGNNNNNNGGRGPIGGGNRNGDNSFGFPIVNEDSRATMKNISPSVLPNFHGLRTEDPETFLFEFEVVCRTYDYLDDTQKLKLFPSTLKD</sequence>
<gene>
    <name evidence="2" type="ORF">OYG11_12505</name>
</gene>
<dbReference type="RefSeq" id="WP_267992318.1">
    <property type="nucleotide sequence ID" value="NZ_JAPQFC010001113.1"/>
</dbReference>